<dbReference type="Proteomes" id="UP000550707">
    <property type="component" value="Unassembled WGS sequence"/>
</dbReference>
<evidence type="ECO:0000313" key="3">
    <source>
        <dbReference type="EMBL" id="KAF6408244.1"/>
    </source>
</evidence>
<protein>
    <submittedName>
        <fullName evidence="3">Translocase of inner mitochondrial membrane 50</fullName>
    </submittedName>
</protein>
<proteinExistence type="predicted"/>
<keyword evidence="2" id="KW-1133">Transmembrane helix</keyword>
<reference evidence="3 4" key="1">
    <citation type="journal article" date="2020" name="Nature">
        <title>Six reference-quality genomes reveal evolution of bat adaptations.</title>
        <authorList>
            <person name="Jebb D."/>
            <person name="Huang Z."/>
            <person name="Pippel M."/>
            <person name="Hughes G.M."/>
            <person name="Lavrichenko K."/>
            <person name="Devanna P."/>
            <person name="Winkler S."/>
            <person name="Jermiin L.S."/>
            <person name="Skirmuntt E.C."/>
            <person name="Katzourakis A."/>
            <person name="Burkitt-Gray L."/>
            <person name="Ray D.A."/>
            <person name="Sullivan K.A.M."/>
            <person name="Roscito J.G."/>
            <person name="Kirilenko B.M."/>
            <person name="Davalos L.M."/>
            <person name="Corthals A.P."/>
            <person name="Power M.L."/>
            <person name="Jones G."/>
            <person name="Ransome R.D."/>
            <person name="Dechmann D.K.N."/>
            <person name="Locatelli A.G."/>
            <person name="Puechmaille S.J."/>
            <person name="Fedrigo O."/>
            <person name="Jarvis E.D."/>
            <person name="Hiller M."/>
            <person name="Vernes S.C."/>
            <person name="Myers E.W."/>
            <person name="Teeling E.C."/>
        </authorList>
    </citation>
    <scope>NUCLEOTIDE SEQUENCE [LARGE SCALE GENOMIC DNA]</scope>
    <source>
        <strain evidence="3">MMolMol1</strain>
        <tissue evidence="3">Muscle</tissue>
    </source>
</reference>
<dbReference type="AlphaFoldDB" id="A0A7J8CBJ3"/>
<feature type="transmembrane region" description="Helical" evidence="2">
    <location>
        <begin position="68"/>
        <end position="89"/>
    </location>
</feature>
<dbReference type="EMBL" id="JACASF010000021">
    <property type="protein sequence ID" value="KAF6408244.1"/>
    <property type="molecule type" value="Genomic_DNA"/>
</dbReference>
<evidence type="ECO:0000313" key="4">
    <source>
        <dbReference type="Proteomes" id="UP000550707"/>
    </source>
</evidence>
<feature type="region of interest" description="Disordered" evidence="1">
    <location>
        <begin position="28"/>
        <end position="62"/>
    </location>
</feature>
<accession>A0A7J8CBJ3</accession>
<organism evidence="3 4">
    <name type="scientific">Molossus molossus</name>
    <name type="common">Pallas' mastiff bat</name>
    <name type="synonym">Vespertilio molossus</name>
    <dbReference type="NCBI Taxonomy" id="27622"/>
    <lineage>
        <taxon>Eukaryota</taxon>
        <taxon>Metazoa</taxon>
        <taxon>Chordata</taxon>
        <taxon>Craniata</taxon>
        <taxon>Vertebrata</taxon>
        <taxon>Euteleostomi</taxon>
        <taxon>Mammalia</taxon>
        <taxon>Eutheria</taxon>
        <taxon>Laurasiatheria</taxon>
        <taxon>Chiroptera</taxon>
        <taxon>Yangochiroptera</taxon>
        <taxon>Molossidae</taxon>
        <taxon>Molossus</taxon>
    </lineage>
</organism>
<evidence type="ECO:0000256" key="2">
    <source>
        <dbReference type="SAM" id="Phobius"/>
    </source>
</evidence>
<gene>
    <name evidence="3" type="ORF">HJG59_018162</name>
</gene>
<feature type="compositionally biased region" description="Low complexity" evidence="1">
    <location>
        <begin position="122"/>
        <end position="135"/>
    </location>
</feature>
<name>A0A7J8CBJ3_MOLMO</name>
<sequence>MAASAVLSLRLGSGLRLGARGLCARLMTPSPRVSDQTKESGSRPSTKAQAQGSQQQRGTEGPSYAKKVALWLAGLLGAGGTVSVIYIFGNNSVDETGAKIPDEFDNDDHRAHQPLPPPRPPAGAVLPAALHAGLGAHRRPPAP</sequence>
<feature type="compositionally biased region" description="Polar residues" evidence="1">
    <location>
        <begin position="42"/>
        <end position="58"/>
    </location>
</feature>
<keyword evidence="4" id="KW-1185">Reference proteome</keyword>
<feature type="region of interest" description="Disordered" evidence="1">
    <location>
        <begin position="96"/>
        <end position="143"/>
    </location>
</feature>
<keyword evidence="2" id="KW-0472">Membrane</keyword>
<keyword evidence="2" id="KW-0812">Transmembrane</keyword>
<comment type="caution">
    <text evidence="3">The sequence shown here is derived from an EMBL/GenBank/DDBJ whole genome shotgun (WGS) entry which is preliminary data.</text>
</comment>
<feature type="compositionally biased region" description="Basic and acidic residues" evidence="1">
    <location>
        <begin position="96"/>
        <end position="111"/>
    </location>
</feature>
<evidence type="ECO:0000256" key="1">
    <source>
        <dbReference type="SAM" id="MobiDB-lite"/>
    </source>
</evidence>